<comment type="similarity">
    <text evidence="1">In the N-terminal section; belongs to the zinc metallo-hydrolase group 3 family.</text>
</comment>
<dbReference type="GO" id="GO:0016491">
    <property type="term" value="F:oxidoreductase activity"/>
    <property type="evidence" value="ECO:0007669"/>
    <property type="project" value="InterPro"/>
</dbReference>
<dbReference type="InterPro" id="IPR016440">
    <property type="entry name" value="Rubredoxin-O_OxRdtase"/>
</dbReference>
<reference evidence="3 4" key="1">
    <citation type="submission" date="2018-09" db="EMBL/GenBank/DDBJ databases">
        <title>Discovery and Ecogenomic Context for Candidatus Cryosericales, a Global Caldiserica Order Active in Thawing Permafrost.</title>
        <authorList>
            <person name="Martinez M.A."/>
            <person name="Woodcroft B.J."/>
            <person name="Ignacio Espinoza J.C."/>
            <person name="Zayed A."/>
            <person name="Singleton C.M."/>
            <person name="Boyd J."/>
            <person name="Li Y.-F."/>
            <person name="Purvine S."/>
            <person name="Maughan H."/>
            <person name="Hodgkins S.B."/>
            <person name="Anderson D."/>
            <person name="Sederholm M."/>
            <person name="Temperton B."/>
            <person name="Saleska S.R."/>
            <person name="Tyson G.W."/>
            <person name="Rich V.I."/>
        </authorList>
    </citation>
    <scope>NUCLEOTIDE SEQUENCE [LARGE SCALE GENOMIC DNA]</scope>
    <source>
        <strain evidence="3 4">SMC6</strain>
    </source>
</reference>
<dbReference type="InterPro" id="IPR029039">
    <property type="entry name" value="Flavoprotein-like_sf"/>
</dbReference>
<dbReference type="Proteomes" id="UP000266260">
    <property type="component" value="Unassembled WGS sequence"/>
</dbReference>
<evidence type="ECO:0000256" key="1">
    <source>
        <dbReference type="ARBA" id="ARBA00007121"/>
    </source>
</evidence>
<protein>
    <submittedName>
        <fullName evidence="3">FprA family A-type flavoprotein</fullName>
    </submittedName>
</protein>
<accession>A0A398D533</accession>
<evidence type="ECO:0000313" key="4">
    <source>
        <dbReference type="Proteomes" id="UP000266260"/>
    </source>
</evidence>
<sequence>MPGITLMGAVDWDRKLFDSLIPLPEGTSYNAYLVRGSEKTALVDTVDPAKVDVLMAQLDTVQRLDYLVAQHAEQDHSGSIPAVLARYPGAVLVTNPKAKELLQEHLDIPDDRFKTVADGETLSLGNKTLRFIYLPWVHWPETMGTYIEEDHVLLSCDFLGSHRAQSGVFAERHIVMHGAKRYYAEIMMPFRGFIVKNLDKLTGLQIDMIGPSHGPVYKEPAFILDAYREWAGGPPHNKVVIPFISMHGSTLKMVDRLTAALADRGVTVERFDLTTADLGDIAMSLVDAATIVIGTPAVLTGPHPKTIEIAYLAGALRPKTKFVSIIGSFGWGQRIIDVLGGLIAPLKAELLTPVLAKGDPRAADMQAIDALADTIAAKHHEAGLL</sequence>
<dbReference type="SMART" id="SM00849">
    <property type="entry name" value="Lactamase_B"/>
    <property type="match status" value="1"/>
</dbReference>
<dbReference type="EMBL" id="QXIT01000109">
    <property type="protein sequence ID" value="RIE07437.1"/>
    <property type="molecule type" value="Genomic_DNA"/>
</dbReference>
<gene>
    <name evidence="3" type="ORF">SMC6_06395</name>
</gene>
<comment type="caution">
    <text evidence="3">The sequence shown here is derived from an EMBL/GenBank/DDBJ whole genome shotgun (WGS) entry which is preliminary data.</text>
</comment>
<dbReference type="SUPFAM" id="SSF52218">
    <property type="entry name" value="Flavoproteins"/>
    <property type="match status" value="1"/>
</dbReference>
<dbReference type="Pfam" id="PF19583">
    <property type="entry name" value="ODP"/>
    <property type="match status" value="1"/>
</dbReference>
<dbReference type="PANTHER" id="PTHR43717:SF1">
    <property type="entry name" value="ANAEROBIC NITRIC OXIDE REDUCTASE FLAVORUBREDOXIN"/>
    <property type="match status" value="1"/>
</dbReference>
<keyword evidence="4" id="KW-1185">Reference proteome</keyword>
<dbReference type="InterPro" id="IPR036866">
    <property type="entry name" value="RibonucZ/Hydroxyglut_hydro"/>
</dbReference>
<evidence type="ECO:0000259" key="2">
    <source>
        <dbReference type="PROSITE" id="PS50902"/>
    </source>
</evidence>
<dbReference type="InterPro" id="IPR008254">
    <property type="entry name" value="Flavodoxin/NO_synth"/>
</dbReference>
<dbReference type="InterPro" id="IPR045761">
    <property type="entry name" value="ODP_dom"/>
</dbReference>
<dbReference type="PROSITE" id="PS50902">
    <property type="entry name" value="FLAVODOXIN_LIKE"/>
    <property type="match status" value="1"/>
</dbReference>
<dbReference type="PIRSF" id="PIRSF005243">
    <property type="entry name" value="ROO"/>
    <property type="match status" value="1"/>
</dbReference>
<dbReference type="CDD" id="cd07709">
    <property type="entry name" value="flavodiiron_proteins_MBL-fold"/>
    <property type="match status" value="1"/>
</dbReference>
<proteinExistence type="inferred from homology"/>
<dbReference type="GO" id="GO:0046872">
    <property type="term" value="F:metal ion binding"/>
    <property type="evidence" value="ECO:0007669"/>
    <property type="project" value="InterPro"/>
</dbReference>
<name>A0A398D533_9BACT</name>
<organism evidence="3 4">
    <name type="scientific">Candidatus Cryosericum odellii</name>
    <dbReference type="NCBI Taxonomy" id="2290917"/>
    <lineage>
        <taxon>Bacteria</taxon>
        <taxon>Pseudomonadati</taxon>
        <taxon>Caldisericota/Cryosericota group</taxon>
        <taxon>Candidatus Cryosericota</taxon>
        <taxon>Candidatus Cryosericia</taxon>
        <taxon>Candidatus Cryosericales</taxon>
        <taxon>Candidatus Cryosericaceae</taxon>
        <taxon>Candidatus Cryosericum</taxon>
    </lineage>
</organism>
<feature type="domain" description="Flavodoxin-like" evidence="2">
    <location>
        <begin position="239"/>
        <end position="376"/>
    </location>
</feature>
<dbReference type="SUPFAM" id="SSF56281">
    <property type="entry name" value="Metallo-hydrolase/oxidoreductase"/>
    <property type="match status" value="1"/>
</dbReference>
<dbReference type="PANTHER" id="PTHR43717">
    <property type="entry name" value="ANAEROBIC NITRIC OXIDE REDUCTASE FLAVORUBREDOXIN"/>
    <property type="match status" value="1"/>
</dbReference>
<dbReference type="GO" id="GO:0010181">
    <property type="term" value="F:FMN binding"/>
    <property type="evidence" value="ECO:0007669"/>
    <property type="project" value="InterPro"/>
</dbReference>
<dbReference type="Gene3D" id="3.60.15.10">
    <property type="entry name" value="Ribonuclease Z/Hydroxyacylglutathione hydrolase-like"/>
    <property type="match status" value="1"/>
</dbReference>
<evidence type="ECO:0000313" key="3">
    <source>
        <dbReference type="EMBL" id="RIE07437.1"/>
    </source>
</evidence>
<dbReference type="AlphaFoldDB" id="A0A398D533"/>
<dbReference type="InterPro" id="IPR001279">
    <property type="entry name" value="Metallo-B-lactamas"/>
</dbReference>
<dbReference type="Gene3D" id="3.40.50.360">
    <property type="match status" value="1"/>
</dbReference>
<dbReference type="GO" id="GO:0009055">
    <property type="term" value="F:electron transfer activity"/>
    <property type="evidence" value="ECO:0007669"/>
    <property type="project" value="InterPro"/>
</dbReference>